<dbReference type="EMBL" id="FNRP01000021">
    <property type="protein sequence ID" value="SEA98291.1"/>
    <property type="molecule type" value="Genomic_DNA"/>
</dbReference>
<dbReference type="AlphaFoldDB" id="A0A174GKX1"/>
<reference evidence="4 5" key="1">
    <citation type="submission" date="2016-10" db="EMBL/GenBank/DDBJ databases">
        <authorList>
            <person name="de Groot N.N."/>
        </authorList>
    </citation>
    <scope>NUCLEOTIDE SEQUENCE [LARGE SCALE GENOMIC DNA]</scope>
    <source>
        <strain evidence="3 5">NLAE-zl-C202</strain>
        <strain evidence="2 4">NLAE-zl-G339</strain>
    </source>
</reference>
<dbReference type="RefSeq" id="WP_008774571.1">
    <property type="nucleotide sequence ID" value="NZ_CP042282.1"/>
</dbReference>
<dbReference type="Pfam" id="PF13274">
    <property type="entry name" value="SocA_Panacea"/>
    <property type="match status" value="1"/>
</dbReference>
<proteinExistence type="predicted"/>
<dbReference type="Proteomes" id="UP000183766">
    <property type="component" value="Unassembled WGS sequence"/>
</dbReference>
<evidence type="ECO:0000259" key="1">
    <source>
        <dbReference type="Pfam" id="PF13274"/>
    </source>
</evidence>
<name>A0A174GKX1_9BACE</name>
<gene>
    <name evidence="2" type="ORF">SAMN04487924_12135</name>
    <name evidence="3" type="ORF">SAMN05216250_1201</name>
</gene>
<protein>
    <submittedName>
        <fullName evidence="3">Putative zinc finger/helix-turn-helix protein, YgiT family</fullName>
    </submittedName>
</protein>
<dbReference type="EMBL" id="FOUM01000020">
    <property type="protein sequence ID" value="SFN08979.1"/>
    <property type="molecule type" value="Genomic_DNA"/>
</dbReference>
<accession>A0A174GKX1</accession>
<evidence type="ECO:0000313" key="3">
    <source>
        <dbReference type="EMBL" id="SFN08979.1"/>
    </source>
</evidence>
<dbReference type="InterPro" id="IPR025272">
    <property type="entry name" value="SocA_Panacea"/>
</dbReference>
<dbReference type="InterPro" id="IPR010982">
    <property type="entry name" value="Lambda_DNA-bd_dom_sf"/>
</dbReference>
<sequence length="331" mass="38547">MKSPFTGGDAALCHEKQSFEFRKDNFEIVYHFYRCKDTNEEFTTTELDQLNMNQVYNLYRQKYAIPFPDEIKRVRELYGISALRMSKLLGFGDNQYRKYEEGETPSVSNGKMISALKDPHFFLEILKLAQNQFPNDEILKIEKRVKELLLNNSCFENKINEFIFHNHLSLRSSMNGYASVIPEKVKQIIVFFASALQGVFETKLNKLLFYSDFLSYKKYGKGISGLQYQAISYGPVPVRYSTIYENLDGLKKEIINLGNGYSGSIITTVEQFEQSLFTVEELEVLQCVLVHFEKSKANEISEMSHAEEAWRQNEKQHSLIDYSYAFDLRQL</sequence>
<evidence type="ECO:0000313" key="2">
    <source>
        <dbReference type="EMBL" id="SEA98291.1"/>
    </source>
</evidence>
<dbReference type="Proteomes" id="UP000183040">
    <property type="component" value="Unassembled WGS sequence"/>
</dbReference>
<feature type="domain" description="Antitoxin SocA-like Panacea" evidence="1">
    <location>
        <begin position="204"/>
        <end position="310"/>
    </location>
</feature>
<dbReference type="GO" id="GO:0003677">
    <property type="term" value="F:DNA binding"/>
    <property type="evidence" value="ECO:0007669"/>
    <property type="project" value="InterPro"/>
</dbReference>
<evidence type="ECO:0000313" key="4">
    <source>
        <dbReference type="Proteomes" id="UP000183040"/>
    </source>
</evidence>
<evidence type="ECO:0000313" key="5">
    <source>
        <dbReference type="Proteomes" id="UP000183766"/>
    </source>
</evidence>
<dbReference type="Gene3D" id="1.10.260.40">
    <property type="entry name" value="lambda repressor-like DNA-binding domains"/>
    <property type="match status" value="1"/>
</dbReference>
<organism evidence="3 5">
    <name type="scientific">Bacteroides xylanisolvens</name>
    <dbReference type="NCBI Taxonomy" id="371601"/>
    <lineage>
        <taxon>Bacteria</taxon>
        <taxon>Pseudomonadati</taxon>
        <taxon>Bacteroidota</taxon>
        <taxon>Bacteroidia</taxon>
        <taxon>Bacteroidales</taxon>
        <taxon>Bacteroidaceae</taxon>
        <taxon>Bacteroides</taxon>
    </lineage>
</organism>